<dbReference type="Proteomes" id="UP000623440">
    <property type="component" value="Unassembled WGS sequence"/>
</dbReference>
<dbReference type="InterPro" id="IPR011990">
    <property type="entry name" value="TPR-like_helical_dom_sf"/>
</dbReference>
<feature type="domain" description="CHAT" evidence="1">
    <location>
        <begin position="554"/>
        <end position="746"/>
    </location>
</feature>
<dbReference type="Gene3D" id="1.25.40.10">
    <property type="entry name" value="Tetratricopeptide repeat domain"/>
    <property type="match status" value="2"/>
</dbReference>
<evidence type="ECO:0000259" key="1">
    <source>
        <dbReference type="Pfam" id="PF12770"/>
    </source>
</evidence>
<dbReference type="RefSeq" id="WP_190947258.1">
    <property type="nucleotide sequence ID" value="NZ_JACJSI010000486.1"/>
</dbReference>
<gene>
    <name evidence="2" type="ORF">H6G97_47700</name>
</gene>
<evidence type="ECO:0000313" key="3">
    <source>
        <dbReference type="Proteomes" id="UP000623440"/>
    </source>
</evidence>
<organism evidence="2 3">
    <name type="scientific">Nostoc flagelliforme FACHB-838</name>
    <dbReference type="NCBI Taxonomy" id="2692904"/>
    <lineage>
        <taxon>Bacteria</taxon>
        <taxon>Bacillati</taxon>
        <taxon>Cyanobacteriota</taxon>
        <taxon>Cyanophyceae</taxon>
        <taxon>Nostocales</taxon>
        <taxon>Nostocaceae</taxon>
        <taxon>Nostoc</taxon>
    </lineage>
</organism>
<name>A0ABR8E7Q7_9NOSO</name>
<keyword evidence="3" id="KW-1185">Reference proteome</keyword>
<dbReference type="SMART" id="SM00028">
    <property type="entry name" value="TPR"/>
    <property type="match status" value="2"/>
</dbReference>
<reference evidence="2 3" key="1">
    <citation type="journal article" date="2020" name="ISME J.">
        <title>Comparative genomics reveals insights into cyanobacterial evolution and habitat adaptation.</title>
        <authorList>
            <person name="Chen M.Y."/>
            <person name="Teng W.K."/>
            <person name="Zhao L."/>
            <person name="Hu C.X."/>
            <person name="Zhou Y.K."/>
            <person name="Han B.P."/>
            <person name="Song L.R."/>
            <person name="Shu W.S."/>
        </authorList>
    </citation>
    <scope>NUCLEOTIDE SEQUENCE [LARGE SCALE GENOMIC DNA]</scope>
    <source>
        <strain evidence="2 3">FACHB-838</strain>
    </source>
</reference>
<evidence type="ECO:0000313" key="2">
    <source>
        <dbReference type="EMBL" id="MBD2536550.1"/>
    </source>
</evidence>
<dbReference type="Pfam" id="PF12770">
    <property type="entry name" value="CHAT"/>
    <property type="match status" value="1"/>
</dbReference>
<dbReference type="InterPro" id="IPR024983">
    <property type="entry name" value="CHAT_dom"/>
</dbReference>
<comment type="caution">
    <text evidence="2">The sequence shown here is derived from an EMBL/GenBank/DDBJ whole genome shotgun (WGS) entry which is preliminary data.</text>
</comment>
<protein>
    <submittedName>
        <fullName evidence="2">CHAT domain-containing protein</fullName>
    </submittedName>
</protein>
<proteinExistence type="predicted"/>
<dbReference type="InterPro" id="IPR019734">
    <property type="entry name" value="TPR_rpt"/>
</dbReference>
<accession>A0ABR8E7Q7</accession>
<sequence>MTKWRYCLKYALLGILTLSIVLTQSSLLLAQSTEKETHIQQAELLTQVGRKQLNQGQAAEALDSWQQATKIYHQIKDAEGVSGSLINQNFALQKLGLHSQACEKLVEALKLNNWNCNPTILELTEYEKSQLIAAIHQLKITPISLLGLQSMGQVLRLVGKLNESELILEKTLLFAKQTPSKEISDILLSLANTKQSIYQRARDEYKWIEEPVFRETIVDSIPQKAQESLNIYQLLVDRTSSPQEIKLQAQLNRLNLLLDFDEWLTDKPKLVNTRTKVNQQIQPLVDIILQNSSVFYQLSPEQSIQAQLKFAKSLSKTQNQSLQSVAVQYTTSALEIAKNINNQLLKSKSLGALGKLNPYESQTYFEEALSLAQSINHADVAYEWQQQLGNLFQKQGKSKRAIQAYGAAIDSITQVRDNLLHSNLDAQFFFYEKVEPVYRNYMRLLIAEQYPNFERKVIKANQQLQLAQLEDYLKCGKLDLIALDKIDNLTGASAIIHIIDLDSTIQVFAQFPDSSIRHHSVESRLVKNHVNALLSILQNKSLVSSGEELIIPHSQALYKQLIEPFKKSLPSNGTLVFILDKSFQSLPMSILHDGKDYLFQHYSSSETLGSKVRQPKALPQEHSNALIGGISTFAPSFYDPDATPGLQPLPDVEIEIAEVKKQTNSSVDLLNKEFNTKRLSQELSKKNFNILHITTHAQFSSIPRRTGFLTWNELVNITRFGTLLKRQAQIYQDAIELLVLSACQTNCQG</sequence>
<dbReference type="EMBL" id="JACJSI010000486">
    <property type="protein sequence ID" value="MBD2536550.1"/>
    <property type="molecule type" value="Genomic_DNA"/>
</dbReference>
<dbReference type="SUPFAM" id="SSF48452">
    <property type="entry name" value="TPR-like"/>
    <property type="match status" value="2"/>
</dbReference>